<geneLocation type="plasmid" evidence="1">
    <name>pAM65-52-5-100K</name>
</geneLocation>
<gene>
    <name evidence="1" type="ORF">ATN07_34200</name>
</gene>
<reference evidence="1" key="1">
    <citation type="journal article" date="2017" name="Res. Microbiol.">
        <title>Comparative genomics of extrachromosomal elements in Bacillus thuringiensis subsp. israelensis.</title>
        <authorList>
            <person name="Bolotin A."/>
            <person name="Gillis A."/>
            <person name="Sanchis V."/>
            <person name="Nielsen-LeRoux C."/>
            <person name="Mahillon J."/>
            <person name="Lereclus D."/>
            <person name="Sorokin A."/>
        </authorList>
    </citation>
    <scope>NUCLEOTIDE SEQUENCE</scope>
    <source>
        <strain evidence="1">AM65-52</strain>
        <plasmid evidence="1">pAM65-52-5-100K</plasmid>
    </source>
</reference>
<dbReference type="RefSeq" id="WP_000899477.1">
    <property type="nucleotide sequence ID" value="NZ_CP013280.1"/>
</dbReference>
<keyword evidence="1" id="KW-0614">Plasmid</keyword>
<proteinExistence type="predicted"/>
<accession>A0A160LKH3</accession>
<sequence>MLFTDLDCSLQRGFLVDLRGIVRMLLQDMDYVIVEEDVSFITDDFVEKVIIYLEKTRFFQKWIEVDVSAVDVKELLQQIEISMRKRKSTLRQRNYFTNLLYAVDLRENIPTDYLCMKKRLLELECLKEQQKHAQSLIPVSTQQITVLKRAWKETMGRKLEVSEDMKQREVDELFSRINRKQCKIQRQRQER</sequence>
<name>A0A160LKH3_BACTI</name>
<organism evidence="1">
    <name type="scientific">Bacillus thuringiensis subsp. israelensis</name>
    <dbReference type="NCBI Taxonomy" id="1430"/>
    <lineage>
        <taxon>Bacteria</taxon>
        <taxon>Bacillati</taxon>
        <taxon>Bacillota</taxon>
        <taxon>Bacilli</taxon>
        <taxon>Bacillales</taxon>
        <taxon>Bacillaceae</taxon>
        <taxon>Bacillus</taxon>
        <taxon>Bacillus cereus group</taxon>
    </lineage>
</organism>
<protein>
    <submittedName>
        <fullName evidence="1">Uncharacterized protein</fullName>
    </submittedName>
</protein>
<evidence type="ECO:0000313" key="1">
    <source>
        <dbReference type="EMBL" id="AND28759.1"/>
    </source>
</evidence>
<dbReference type="EMBL" id="CP013280">
    <property type="protein sequence ID" value="AND28759.1"/>
    <property type="molecule type" value="Genomic_DNA"/>
</dbReference>
<dbReference type="AlphaFoldDB" id="A0A160LKH3"/>